<proteinExistence type="predicted"/>
<evidence type="ECO:0008006" key="3">
    <source>
        <dbReference type="Google" id="ProtNLM"/>
    </source>
</evidence>
<name>A0A1H8CQH7_9BACI</name>
<dbReference type="Proteomes" id="UP000198553">
    <property type="component" value="Unassembled WGS sequence"/>
</dbReference>
<evidence type="ECO:0000313" key="1">
    <source>
        <dbReference type="EMBL" id="SEM97226.1"/>
    </source>
</evidence>
<gene>
    <name evidence="1" type="ORF">SAMN05192533_107193</name>
</gene>
<sequence>MAKSKTPSYVLTLRLKTEIYQEHKLSKRFELARSIYNACLGELYKRYAALKQSKRYKIVCKMEKGKERNKLFSILNKEFGLVEYSLHEFVKPMQHQLKKNIDAFTSQKVATRAFKAFETLMFKRGKKVHFKKYGEMYSVEGKSNSTGIRYKNGNVLWNGLVLRTIVKKNDVYSYIALKDKIKFVRIKREWIMNKFVYYAQLVLEGTPPKKYNSEGIKDGGSARKRVGIDIGTSTVAVCSETNVILTELAPNVAQLDKNIRNIQRSLDRSKRATNPLKYKEDGTINKSNKDKWIYSKRYMKNKAQLKELQRLNRVKRKQDHEILSNTILSLGDIIFVETMSFKGLQRKVKETAVNDKGKFKKKKRFGRTIANRAPSMLLEILERKLKYIDKSLNKVNTALVKASQYNHLTNSYEKKRLNDRWNDFGFCKIQRDLYSAFLLMNCKDNLNEIDRDMCNQNFEQFRSVHNLEIERLKLKEKNPVSMGV</sequence>
<accession>A0A1H8CQH7</accession>
<reference evidence="2" key="1">
    <citation type="submission" date="2016-10" db="EMBL/GenBank/DDBJ databases">
        <authorList>
            <person name="Varghese N."/>
            <person name="Submissions S."/>
        </authorList>
    </citation>
    <scope>NUCLEOTIDE SEQUENCE [LARGE SCALE GENOMIC DNA]</scope>
    <source>
        <strain evidence="2">B48,IBRC-M 10115,DSM 25386,CECT 8001</strain>
    </source>
</reference>
<organism evidence="1 2">
    <name type="scientific">Mesobacillus persicus</name>
    <dbReference type="NCBI Taxonomy" id="930146"/>
    <lineage>
        <taxon>Bacteria</taxon>
        <taxon>Bacillati</taxon>
        <taxon>Bacillota</taxon>
        <taxon>Bacilli</taxon>
        <taxon>Bacillales</taxon>
        <taxon>Bacillaceae</taxon>
        <taxon>Mesobacillus</taxon>
    </lineage>
</organism>
<dbReference type="STRING" id="930146.SAMN05192533_107193"/>
<evidence type="ECO:0000313" key="2">
    <source>
        <dbReference type="Proteomes" id="UP000198553"/>
    </source>
</evidence>
<keyword evidence="2" id="KW-1185">Reference proteome</keyword>
<dbReference type="OrthoDB" id="1652909at2"/>
<protein>
    <recommendedName>
        <fullName evidence="3">Transposase</fullName>
    </recommendedName>
</protein>
<dbReference type="AlphaFoldDB" id="A0A1H8CQH7"/>
<dbReference type="EMBL" id="FOBW01000007">
    <property type="protein sequence ID" value="SEM97226.1"/>
    <property type="molecule type" value="Genomic_DNA"/>
</dbReference>